<dbReference type="EC" id="2.4.-.-" evidence="2"/>
<dbReference type="InterPro" id="IPR029044">
    <property type="entry name" value="Nucleotide-diphossugar_trans"/>
</dbReference>
<dbReference type="InterPro" id="IPR011990">
    <property type="entry name" value="TPR-like_helical_dom_sf"/>
</dbReference>
<dbReference type="Gene3D" id="3.90.550.10">
    <property type="entry name" value="Spore Coat Polysaccharide Biosynthesis Protein SpsA, Chain A"/>
    <property type="match status" value="1"/>
</dbReference>
<dbReference type="GO" id="GO:0016757">
    <property type="term" value="F:glycosyltransferase activity"/>
    <property type="evidence" value="ECO:0007669"/>
    <property type="project" value="UniProtKB-KW"/>
</dbReference>
<keyword evidence="2" id="KW-0328">Glycosyltransferase</keyword>
<name>A0ABW4Z4X2_9HYPH</name>
<dbReference type="PANTHER" id="PTHR43685">
    <property type="entry name" value="GLYCOSYLTRANSFERASE"/>
    <property type="match status" value="1"/>
</dbReference>
<evidence type="ECO:0000259" key="1">
    <source>
        <dbReference type="Pfam" id="PF00535"/>
    </source>
</evidence>
<accession>A0ABW4Z4X2</accession>
<evidence type="ECO:0000313" key="3">
    <source>
        <dbReference type="Proteomes" id="UP001597299"/>
    </source>
</evidence>
<dbReference type="CDD" id="cd00761">
    <property type="entry name" value="Glyco_tranf_GTA_type"/>
    <property type="match status" value="1"/>
</dbReference>
<comment type="caution">
    <text evidence="2">The sequence shown here is derived from an EMBL/GenBank/DDBJ whole genome shotgun (WGS) entry which is preliminary data.</text>
</comment>
<dbReference type="EMBL" id="JBHUHD010000004">
    <property type="protein sequence ID" value="MFD2143473.1"/>
    <property type="molecule type" value="Genomic_DNA"/>
</dbReference>
<proteinExistence type="predicted"/>
<reference evidence="3" key="1">
    <citation type="journal article" date="2019" name="Int. J. Syst. Evol. Microbiol.">
        <title>The Global Catalogue of Microorganisms (GCM) 10K type strain sequencing project: providing services to taxonomists for standard genome sequencing and annotation.</title>
        <authorList>
            <consortium name="The Broad Institute Genomics Platform"/>
            <consortium name="The Broad Institute Genome Sequencing Center for Infectious Disease"/>
            <person name="Wu L."/>
            <person name="Ma J."/>
        </authorList>
    </citation>
    <scope>NUCLEOTIDE SEQUENCE [LARGE SCALE GENOMIC DNA]</scope>
    <source>
        <strain evidence="3">CCM 7435</strain>
    </source>
</reference>
<keyword evidence="2" id="KW-0808">Transferase</keyword>
<protein>
    <submittedName>
        <fullName evidence="2">Glycosyltransferase family A protein</fullName>
        <ecNumber evidence="2">2.4.-.-</ecNumber>
    </submittedName>
</protein>
<dbReference type="InterPro" id="IPR001173">
    <property type="entry name" value="Glyco_trans_2-like"/>
</dbReference>
<dbReference type="SUPFAM" id="SSF48452">
    <property type="entry name" value="TPR-like"/>
    <property type="match status" value="1"/>
</dbReference>
<keyword evidence="3" id="KW-1185">Reference proteome</keyword>
<evidence type="ECO:0000313" key="2">
    <source>
        <dbReference type="EMBL" id="MFD2143473.1"/>
    </source>
</evidence>
<dbReference type="Pfam" id="PF00535">
    <property type="entry name" value="Glycos_transf_2"/>
    <property type="match status" value="1"/>
</dbReference>
<dbReference type="InterPro" id="IPR050834">
    <property type="entry name" value="Glycosyltransf_2"/>
</dbReference>
<gene>
    <name evidence="2" type="ORF">ACFSNC_24015</name>
</gene>
<dbReference type="SUPFAM" id="SSF53448">
    <property type="entry name" value="Nucleotide-diphospho-sugar transferases"/>
    <property type="match status" value="1"/>
</dbReference>
<organism evidence="2 3">
    <name type="scientific">Ancylobacter oerskovii</name>
    <dbReference type="NCBI Taxonomy" id="459519"/>
    <lineage>
        <taxon>Bacteria</taxon>
        <taxon>Pseudomonadati</taxon>
        <taxon>Pseudomonadota</taxon>
        <taxon>Alphaproteobacteria</taxon>
        <taxon>Hyphomicrobiales</taxon>
        <taxon>Xanthobacteraceae</taxon>
        <taxon>Ancylobacter</taxon>
    </lineage>
</organism>
<sequence>MADYIDASTHPIVNAKVTSKGLNSLMSFMVGDVIVDRNVINNYLDDGYISFMRMIYLSDKFKYNVIDPLVAGQKLMRDNLENISSEDILHLKGLLERPNKPIGELGDEIIKFGLDRRLLEAVFNNPPHHGSGESYYFYIRDVLFWLVDHACINGHHQLPVQIEPHGDRQYRVRLRDFQPGRARLTIRTQSAPFRSSEVSFAYKASTFIISLPILNASGFSFSGRLNLLGNPNTIVPIAGTISHKVAKRVLMRQEKKLLEARRNAECGEIQRAIGGLKDIIKNTPFFESATVLLIQCLVLIGNQHEIDCITLNKKPFLDPLNKQYIDLISQILHRAREKSNFYDFTQFLSKKFKNHGISSAIRKQIYNLVSTNDTKDCNKLLDLLNSLRNKRITIIVIEILCIFFVHQRLIWRIISHALTFKEFRLSEIITISISHQFLHLLMQPLSNTPDEYINGNELLYNLSIVAYDNGNLLAAEKFLDRLSNTESLSLLPCRLMAKIHFKNMEYKEAIIYAKKVLLSHNHDPEMIEIIVLSSNSIKNYDVFYIDNDISSMMGSSYSFWRNELFKDPSSIQVRLSFLKMCIICKKAEISKSIMENICASNHQLLVSSIIGPNNSEFELDINTIVSLNNRLNLCTDMYQARVDLIYYNIRNKIVDKIEDIVPSYIAIKNLDLTRARIASLVYAGRYDVAIEDLREYNSLWESDAGLLIYTIICDLRMKEYDNVEHIFQQLKELELTYKHEFDYHLCFYIKSCLSGDYVSAIDNANKLLDKSKFSRISLSHDNAFVAVAEARAVDIHTKNENIDKIYNRDRELLSVYLYLDDDFDDIKMSIDSILSQKYYNFEIIIIYDGVNDMKQKELLDLEYVDTRIKIILNTTKRGSKYCLKLALLHARGEIIIFHGSADWSHPNRLECIHLMYVRDPECPILKTEVFYLNYNSFFTSGSCVLHSDGDHLSFAFNRKWMLEKIELLDKVSDENLMNFINELIKSIHPNNLNRLYCPLVFRRQ</sequence>
<dbReference type="Proteomes" id="UP001597299">
    <property type="component" value="Unassembled WGS sequence"/>
</dbReference>
<dbReference type="RefSeq" id="WP_213352574.1">
    <property type="nucleotide sequence ID" value="NZ_JAHBGB010000026.1"/>
</dbReference>
<feature type="domain" description="Glycosyltransferase 2-like" evidence="1">
    <location>
        <begin position="825"/>
        <end position="910"/>
    </location>
</feature>
<dbReference type="PANTHER" id="PTHR43685:SF2">
    <property type="entry name" value="GLYCOSYLTRANSFERASE 2-LIKE DOMAIN-CONTAINING PROTEIN"/>
    <property type="match status" value="1"/>
</dbReference>